<dbReference type="OrthoDB" id="2963168at2759"/>
<dbReference type="InterPro" id="IPR043129">
    <property type="entry name" value="ATPase_NBD"/>
</dbReference>
<dbReference type="AlphaFoldDB" id="A0A9P6CLR9"/>
<evidence type="ECO:0000313" key="2">
    <source>
        <dbReference type="Proteomes" id="UP000807353"/>
    </source>
</evidence>
<name>A0A9P6CLR9_9AGAR</name>
<evidence type="ECO:0000313" key="1">
    <source>
        <dbReference type="EMBL" id="KAF9465189.1"/>
    </source>
</evidence>
<dbReference type="Gene3D" id="3.30.420.40">
    <property type="match status" value="1"/>
</dbReference>
<dbReference type="EMBL" id="MU150249">
    <property type="protein sequence ID" value="KAF9465189.1"/>
    <property type="molecule type" value="Genomic_DNA"/>
</dbReference>
<dbReference type="PANTHER" id="PTHR14187:SF5">
    <property type="entry name" value="HEAT SHOCK 70 KDA PROTEIN 12A"/>
    <property type="match status" value="1"/>
</dbReference>
<gene>
    <name evidence="1" type="ORF">BDZ94DRAFT_1307339</name>
</gene>
<evidence type="ECO:0008006" key="3">
    <source>
        <dbReference type="Google" id="ProtNLM"/>
    </source>
</evidence>
<dbReference type="Proteomes" id="UP000807353">
    <property type="component" value="Unassembled WGS sequence"/>
</dbReference>
<keyword evidence="2" id="KW-1185">Reference proteome</keyword>
<dbReference type="CDD" id="cd10170">
    <property type="entry name" value="ASKHA_NBD_HSP70"/>
    <property type="match status" value="1"/>
</dbReference>
<accession>A0A9P6CLR9</accession>
<dbReference type="SUPFAM" id="SSF53067">
    <property type="entry name" value="Actin-like ATPase domain"/>
    <property type="match status" value="2"/>
</dbReference>
<protein>
    <recommendedName>
        <fullName evidence="3">Actin-like ATPase domain-containing protein</fullName>
    </recommendedName>
</protein>
<sequence>MRNRPPYKGTKRRLVLAFDVGTTYSGVSYAVLDPGQVPEIKGVTRFPAQEQSGGDSKIPTVVIYDQNGAVKAIGAEAAELEDNMEGKIEDNGWTKASWFKLKMAPSAPGNSSTIRSIPWLPAGKTIIDVFSDFLRYLYDCTQSYVQDTHLPNGSALWESVKNDIQYVLSHPNGWEGAQQVQMRHAAVVAGLIPDTNKGQARIRFVTEGEASLHFCILSGLPTDAIAKGEGIIIIDAGGGTIDLSAYGRRPDVRSNTYQEIAAAECHLYGSVFVTQQARIHLQTLLKQSRFAEDVDHISQCFDKNTKLRFKNDKEPQYIRFGTSQDKDLNCNIKSGQLRLSGKDVAGFFEPSINCITTAIAQQRKNTSQAISSVFLVGGFAANNWLFSRLRDVLTPLGVNLCRPDSHLNKAVADGAISFYIDHAVTCRVSKNTYGVVQQIPYNLNDPEHVERLPFAFIDASGETCLPNSFSVLLPKDIQVAENKTFFKTFYHDEKNMEAFKDTIRSDIICYRGESENPKWNDEEIDMFTVHGTIIVETSKIKHLIQRMEGIHGQVFYRMKYDIIISFGLTEMSAQFSWSESRQKKKYGLLYFALILDIHLNNLKIPGYNLV</sequence>
<organism evidence="1 2">
    <name type="scientific">Collybia nuda</name>
    <dbReference type="NCBI Taxonomy" id="64659"/>
    <lineage>
        <taxon>Eukaryota</taxon>
        <taxon>Fungi</taxon>
        <taxon>Dikarya</taxon>
        <taxon>Basidiomycota</taxon>
        <taxon>Agaricomycotina</taxon>
        <taxon>Agaricomycetes</taxon>
        <taxon>Agaricomycetidae</taxon>
        <taxon>Agaricales</taxon>
        <taxon>Tricholomatineae</taxon>
        <taxon>Clitocybaceae</taxon>
        <taxon>Collybia</taxon>
    </lineage>
</organism>
<reference evidence="1" key="1">
    <citation type="submission" date="2020-11" db="EMBL/GenBank/DDBJ databases">
        <authorList>
            <consortium name="DOE Joint Genome Institute"/>
            <person name="Ahrendt S."/>
            <person name="Riley R."/>
            <person name="Andreopoulos W."/>
            <person name="Labutti K."/>
            <person name="Pangilinan J."/>
            <person name="Ruiz-Duenas F.J."/>
            <person name="Barrasa J.M."/>
            <person name="Sanchez-Garcia M."/>
            <person name="Camarero S."/>
            <person name="Miyauchi S."/>
            <person name="Serrano A."/>
            <person name="Linde D."/>
            <person name="Babiker R."/>
            <person name="Drula E."/>
            <person name="Ayuso-Fernandez I."/>
            <person name="Pacheco R."/>
            <person name="Padilla G."/>
            <person name="Ferreira P."/>
            <person name="Barriuso J."/>
            <person name="Kellner H."/>
            <person name="Castanera R."/>
            <person name="Alfaro M."/>
            <person name="Ramirez L."/>
            <person name="Pisabarro A.G."/>
            <person name="Kuo A."/>
            <person name="Tritt A."/>
            <person name="Lipzen A."/>
            <person name="He G."/>
            <person name="Yan M."/>
            <person name="Ng V."/>
            <person name="Cullen D."/>
            <person name="Martin F."/>
            <person name="Rosso M.-N."/>
            <person name="Henrissat B."/>
            <person name="Hibbett D."/>
            <person name="Martinez A.T."/>
            <person name="Grigoriev I.V."/>
        </authorList>
    </citation>
    <scope>NUCLEOTIDE SEQUENCE</scope>
    <source>
        <strain evidence="1">CBS 247.69</strain>
    </source>
</reference>
<comment type="caution">
    <text evidence="1">The sequence shown here is derived from an EMBL/GenBank/DDBJ whole genome shotgun (WGS) entry which is preliminary data.</text>
</comment>
<proteinExistence type="predicted"/>
<dbReference type="PANTHER" id="PTHR14187">
    <property type="entry name" value="ALPHA KINASE/ELONGATION FACTOR 2 KINASE"/>
    <property type="match status" value="1"/>
</dbReference>